<evidence type="ECO:0000259" key="2">
    <source>
        <dbReference type="PROSITE" id="PS50943"/>
    </source>
</evidence>
<keyword evidence="1" id="KW-0238">DNA-binding</keyword>
<proteinExistence type="predicted"/>
<evidence type="ECO:0000313" key="3">
    <source>
        <dbReference type="EMBL" id="SDE78085.1"/>
    </source>
</evidence>
<evidence type="ECO:0000256" key="1">
    <source>
        <dbReference type="ARBA" id="ARBA00023125"/>
    </source>
</evidence>
<dbReference type="GO" id="GO:0003700">
    <property type="term" value="F:DNA-binding transcription factor activity"/>
    <property type="evidence" value="ECO:0007669"/>
    <property type="project" value="TreeGrafter"/>
</dbReference>
<dbReference type="SUPFAM" id="SSF51182">
    <property type="entry name" value="RmlC-like cupins"/>
    <property type="match status" value="1"/>
</dbReference>
<dbReference type="GO" id="GO:0005829">
    <property type="term" value="C:cytosol"/>
    <property type="evidence" value="ECO:0007669"/>
    <property type="project" value="TreeGrafter"/>
</dbReference>
<name>A0A1G7FQY4_9RHOB</name>
<dbReference type="EMBL" id="FNAT01000004">
    <property type="protein sequence ID" value="SDE78085.1"/>
    <property type="molecule type" value="Genomic_DNA"/>
</dbReference>
<dbReference type="Proteomes" id="UP000198922">
    <property type="component" value="Unassembled WGS sequence"/>
</dbReference>
<keyword evidence="4" id="KW-1185">Reference proteome</keyword>
<dbReference type="SUPFAM" id="SSF47413">
    <property type="entry name" value="lambda repressor-like DNA-binding domains"/>
    <property type="match status" value="1"/>
</dbReference>
<sequence>MPRTAIQTSPDTPLGPLIRKRRKQLGLTLKQLGERAGLSVGYLSQVERDNAAPSLGTLAQIAEAVDVGLDYFVATPRPADALTRDGERMRFSLAGSDLVYEQISHEFPGSELSSYMLHIPPGHVSELVHHEGEEIILILEGEIEQVLGEETFHMRAGDSLHYSGATPHAWRNPGDRPARILWTGTLGVLHRAGARRADAPPRLLK</sequence>
<dbReference type="InterPro" id="IPR001387">
    <property type="entry name" value="Cro/C1-type_HTH"/>
</dbReference>
<accession>A0A1G7FQY4</accession>
<gene>
    <name evidence="3" type="ORF">SAMN04488567_2521</name>
</gene>
<dbReference type="CDD" id="cd02209">
    <property type="entry name" value="cupin_XRE_C"/>
    <property type="match status" value="1"/>
</dbReference>
<reference evidence="4" key="1">
    <citation type="submission" date="2016-10" db="EMBL/GenBank/DDBJ databases">
        <authorList>
            <person name="Varghese N."/>
            <person name="Submissions S."/>
        </authorList>
    </citation>
    <scope>NUCLEOTIDE SEQUENCE [LARGE SCALE GENOMIC DNA]</scope>
    <source>
        <strain evidence="4">DSM 21424</strain>
    </source>
</reference>
<dbReference type="InterPro" id="IPR011051">
    <property type="entry name" value="RmlC_Cupin_sf"/>
</dbReference>
<dbReference type="InterPro" id="IPR014710">
    <property type="entry name" value="RmlC-like_jellyroll"/>
</dbReference>
<dbReference type="SMART" id="SM00530">
    <property type="entry name" value="HTH_XRE"/>
    <property type="match status" value="1"/>
</dbReference>
<organism evidence="3 4">
    <name type="scientific">Limimaricola pyoseonensis</name>
    <dbReference type="NCBI Taxonomy" id="521013"/>
    <lineage>
        <taxon>Bacteria</taxon>
        <taxon>Pseudomonadati</taxon>
        <taxon>Pseudomonadota</taxon>
        <taxon>Alphaproteobacteria</taxon>
        <taxon>Rhodobacterales</taxon>
        <taxon>Paracoccaceae</taxon>
        <taxon>Limimaricola</taxon>
    </lineage>
</organism>
<dbReference type="CDD" id="cd00093">
    <property type="entry name" value="HTH_XRE"/>
    <property type="match status" value="1"/>
</dbReference>
<dbReference type="PROSITE" id="PS50943">
    <property type="entry name" value="HTH_CROC1"/>
    <property type="match status" value="1"/>
</dbReference>
<dbReference type="OrthoDB" id="9814751at2"/>
<dbReference type="Pfam" id="PF07883">
    <property type="entry name" value="Cupin_2"/>
    <property type="match status" value="1"/>
</dbReference>
<dbReference type="InterPro" id="IPR013096">
    <property type="entry name" value="Cupin_2"/>
</dbReference>
<dbReference type="GO" id="GO:0003677">
    <property type="term" value="F:DNA binding"/>
    <property type="evidence" value="ECO:0007669"/>
    <property type="project" value="UniProtKB-KW"/>
</dbReference>
<feature type="domain" description="HTH cro/C1-type" evidence="2">
    <location>
        <begin position="18"/>
        <end position="72"/>
    </location>
</feature>
<dbReference type="InterPro" id="IPR010982">
    <property type="entry name" value="Lambda_DNA-bd_dom_sf"/>
</dbReference>
<dbReference type="Gene3D" id="2.60.120.10">
    <property type="entry name" value="Jelly Rolls"/>
    <property type="match status" value="1"/>
</dbReference>
<dbReference type="STRING" id="521013.SAMN04488567_2521"/>
<dbReference type="PANTHER" id="PTHR46797:SF1">
    <property type="entry name" value="METHYLPHOSPHONATE SYNTHASE"/>
    <property type="match status" value="1"/>
</dbReference>
<dbReference type="InterPro" id="IPR050807">
    <property type="entry name" value="TransReg_Diox_bact_type"/>
</dbReference>
<protein>
    <submittedName>
        <fullName evidence="3">Transcriptional regulator, contains XRE-family HTH domain</fullName>
    </submittedName>
</protein>
<dbReference type="AlphaFoldDB" id="A0A1G7FQY4"/>
<dbReference type="PANTHER" id="PTHR46797">
    <property type="entry name" value="HTH-TYPE TRANSCRIPTIONAL REGULATOR"/>
    <property type="match status" value="1"/>
</dbReference>
<dbReference type="Pfam" id="PF01381">
    <property type="entry name" value="HTH_3"/>
    <property type="match status" value="1"/>
</dbReference>
<evidence type="ECO:0000313" key="4">
    <source>
        <dbReference type="Proteomes" id="UP000198922"/>
    </source>
</evidence>
<dbReference type="Gene3D" id="1.10.260.40">
    <property type="entry name" value="lambda repressor-like DNA-binding domains"/>
    <property type="match status" value="1"/>
</dbReference>
<dbReference type="RefSeq" id="WP_090112481.1">
    <property type="nucleotide sequence ID" value="NZ_FNAT01000004.1"/>
</dbReference>